<organism evidence="1 2">
    <name type="scientific">Artemisia annua</name>
    <name type="common">Sweet wormwood</name>
    <dbReference type="NCBI Taxonomy" id="35608"/>
    <lineage>
        <taxon>Eukaryota</taxon>
        <taxon>Viridiplantae</taxon>
        <taxon>Streptophyta</taxon>
        <taxon>Embryophyta</taxon>
        <taxon>Tracheophyta</taxon>
        <taxon>Spermatophyta</taxon>
        <taxon>Magnoliopsida</taxon>
        <taxon>eudicotyledons</taxon>
        <taxon>Gunneridae</taxon>
        <taxon>Pentapetalae</taxon>
        <taxon>asterids</taxon>
        <taxon>campanulids</taxon>
        <taxon>Asterales</taxon>
        <taxon>Asteraceae</taxon>
        <taxon>Asteroideae</taxon>
        <taxon>Anthemideae</taxon>
        <taxon>Artemisiinae</taxon>
        <taxon>Artemisia</taxon>
    </lineage>
</organism>
<keyword evidence="2" id="KW-1185">Reference proteome</keyword>
<comment type="caution">
    <text evidence="1">The sequence shown here is derived from an EMBL/GenBank/DDBJ whole genome shotgun (WGS) entry which is preliminary data.</text>
</comment>
<dbReference type="Proteomes" id="UP000245207">
    <property type="component" value="Unassembled WGS sequence"/>
</dbReference>
<gene>
    <name evidence="1" type="ORF">CTI12_AA480110</name>
</gene>
<sequence>MNVQFKPGPFPPAPFLIRSSLRKTKGAYIFTSKLVFDPGVKQVFDLGGSRDDAKFSSSSQQVVDCILDSISNILSKEKITESIKWITGSSSLRLVKKKMCHALQGEEAGQVYTEYQYLVQLLDFIHGSCSSTKFGMTKDKLFEKFLGFDFAKELMLVRNKCDEPLESVGRSCKCCCSQWSYIVVIEADWNRDNWPMKNGVNCVVVQSVQGVSQFNHPNSSQSMV</sequence>
<dbReference type="AlphaFoldDB" id="A0A2U1LLA0"/>
<dbReference type="EMBL" id="PKPP01008789">
    <property type="protein sequence ID" value="PWA49774.1"/>
    <property type="molecule type" value="Genomic_DNA"/>
</dbReference>
<protein>
    <submittedName>
        <fullName evidence="1">Uncharacterized protein</fullName>
    </submittedName>
</protein>
<accession>A0A2U1LLA0</accession>
<evidence type="ECO:0000313" key="2">
    <source>
        <dbReference type="Proteomes" id="UP000245207"/>
    </source>
</evidence>
<evidence type="ECO:0000313" key="1">
    <source>
        <dbReference type="EMBL" id="PWA49774.1"/>
    </source>
</evidence>
<reference evidence="1 2" key="1">
    <citation type="journal article" date="2018" name="Mol. Plant">
        <title>The genome of Artemisia annua provides insight into the evolution of Asteraceae family and artemisinin biosynthesis.</title>
        <authorList>
            <person name="Shen Q."/>
            <person name="Zhang L."/>
            <person name="Liao Z."/>
            <person name="Wang S."/>
            <person name="Yan T."/>
            <person name="Shi P."/>
            <person name="Liu M."/>
            <person name="Fu X."/>
            <person name="Pan Q."/>
            <person name="Wang Y."/>
            <person name="Lv Z."/>
            <person name="Lu X."/>
            <person name="Zhang F."/>
            <person name="Jiang W."/>
            <person name="Ma Y."/>
            <person name="Chen M."/>
            <person name="Hao X."/>
            <person name="Li L."/>
            <person name="Tang Y."/>
            <person name="Lv G."/>
            <person name="Zhou Y."/>
            <person name="Sun X."/>
            <person name="Brodelius P.E."/>
            <person name="Rose J.K.C."/>
            <person name="Tang K."/>
        </authorList>
    </citation>
    <scope>NUCLEOTIDE SEQUENCE [LARGE SCALE GENOMIC DNA]</scope>
    <source>
        <strain evidence="2">cv. Huhao1</strain>
        <tissue evidence="1">Leaf</tissue>
    </source>
</reference>
<proteinExistence type="predicted"/>
<name>A0A2U1LLA0_ARTAN</name>